<keyword evidence="1" id="KW-0472">Membrane</keyword>
<evidence type="ECO:0000313" key="3">
    <source>
        <dbReference type="Proteomes" id="UP001296993"/>
    </source>
</evidence>
<dbReference type="Proteomes" id="UP001296993">
    <property type="component" value="Unassembled WGS sequence"/>
</dbReference>
<accession>A0ABS4XCL8</accession>
<keyword evidence="1" id="KW-0812">Transmembrane</keyword>
<reference evidence="2 3" key="1">
    <citation type="submission" date="2021-03" db="EMBL/GenBank/DDBJ databases">
        <title>Sequencing the genomes of 1000 actinobacteria strains.</title>
        <authorList>
            <person name="Klenk H.-P."/>
        </authorList>
    </citation>
    <scope>NUCLEOTIDE SEQUENCE [LARGE SCALE GENOMIC DNA]</scope>
    <source>
        <strain evidence="2 3">DSM 15797</strain>
    </source>
</reference>
<keyword evidence="1" id="KW-1133">Transmembrane helix</keyword>
<organism evidence="2 3">
    <name type="scientific">Paeniglutamicibacter kerguelensis</name>
    <dbReference type="NCBI Taxonomy" id="254788"/>
    <lineage>
        <taxon>Bacteria</taxon>
        <taxon>Bacillati</taxon>
        <taxon>Actinomycetota</taxon>
        <taxon>Actinomycetes</taxon>
        <taxon>Micrococcales</taxon>
        <taxon>Micrococcaceae</taxon>
        <taxon>Paeniglutamicibacter</taxon>
    </lineage>
</organism>
<keyword evidence="3" id="KW-1185">Reference proteome</keyword>
<dbReference type="EMBL" id="JAGIOF010000001">
    <property type="protein sequence ID" value="MBP2386204.1"/>
    <property type="molecule type" value="Genomic_DNA"/>
</dbReference>
<name>A0ABS4XCL8_9MICC</name>
<feature type="transmembrane region" description="Helical" evidence="1">
    <location>
        <begin position="49"/>
        <end position="69"/>
    </location>
</feature>
<proteinExistence type="predicted"/>
<dbReference type="RefSeq" id="WP_209997155.1">
    <property type="nucleotide sequence ID" value="NZ_BAAAJY010000019.1"/>
</dbReference>
<feature type="transmembrane region" description="Helical" evidence="1">
    <location>
        <begin position="146"/>
        <end position="163"/>
    </location>
</feature>
<protein>
    <submittedName>
        <fullName evidence="2">Uncharacterized protein</fullName>
    </submittedName>
</protein>
<gene>
    <name evidence="2" type="ORF">JOF47_001715</name>
</gene>
<sequence>MLGLSGILMAVLFSIGGWSFGRLSVGMAPLVLAYAAIPHTLDGYASAPIWWAGTIAATLWFLFQVVFSVRQLRAVRTLAKRSSTGLTAEVGPAASAALRSIARESIFWATGLSIAATIAGIATFGVLSTELGHTYEELEGGSFSDYLATAAAILSILAIIQWVRCGWRAIARTVVGNLLWQVSPGLGPVEGLLSPKEHDAGMLPFAHAQATPGCTCIEEFFRSDPSEDEEFLEGDGVLAAAYCPAHGIDQVNSLTPEQFRSKAITTWFWDENSAEPISENLEADRCLLIGFAGHSFTGLPAQFKNGQAETNPGPGELADERVPGTGAWSWEPPKPPLGGILDRIDLRPVGLGGQAIRYSHGRAWFETGNQNHELDRR</sequence>
<feature type="transmembrane region" description="Helical" evidence="1">
    <location>
        <begin position="106"/>
        <end position="126"/>
    </location>
</feature>
<evidence type="ECO:0000256" key="1">
    <source>
        <dbReference type="SAM" id="Phobius"/>
    </source>
</evidence>
<comment type="caution">
    <text evidence="2">The sequence shown here is derived from an EMBL/GenBank/DDBJ whole genome shotgun (WGS) entry which is preliminary data.</text>
</comment>
<evidence type="ECO:0000313" key="2">
    <source>
        <dbReference type="EMBL" id="MBP2386204.1"/>
    </source>
</evidence>